<dbReference type="Pfam" id="PF00069">
    <property type="entry name" value="Pkinase"/>
    <property type="match status" value="1"/>
</dbReference>
<evidence type="ECO:0000256" key="2">
    <source>
        <dbReference type="SAM" id="MobiDB-lite"/>
    </source>
</evidence>
<dbReference type="SUPFAM" id="SSF56112">
    <property type="entry name" value="Protein kinase-like (PK-like)"/>
    <property type="match status" value="1"/>
</dbReference>
<dbReference type="GO" id="GO:0000147">
    <property type="term" value="P:actin cortical patch assembly"/>
    <property type="evidence" value="ECO:0007669"/>
    <property type="project" value="TreeGrafter"/>
</dbReference>
<feature type="region of interest" description="Disordered" evidence="2">
    <location>
        <begin position="709"/>
        <end position="814"/>
    </location>
</feature>
<accession>Q6CJH5</accession>
<dbReference type="GO" id="GO:0005737">
    <property type="term" value="C:cytoplasm"/>
    <property type="evidence" value="ECO:0007669"/>
    <property type="project" value="TreeGrafter"/>
</dbReference>
<dbReference type="PROSITE" id="PS50011">
    <property type="entry name" value="PROTEIN_KINASE_DOM"/>
    <property type="match status" value="1"/>
</dbReference>
<dbReference type="PaxDb" id="284590-Q6CJH5"/>
<dbReference type="eggNOG" id="KOG1989">
    <property type="taxonomic scope" value="Eukaryota"/>
</dbReference>
<dbReference type="PANTHER" id="PTHR22967:SF65">
    <property type="entry name" value="SERINE_THREONINE-PROTEIN KINASE AKL1"/>
    <property type="match status" value="1"/>
</dbReference>
<name>Q6CJH5_KLULA</name>
<feature type="domain" description="Protein kinase" evidence="3">
    <location>
        <begin position="42"/>
        <end position="327"/>
    </location>
</feature>
<dbReference type="GO" id="GO:0004674">
    <property type="term" value="F:protein serine/threonine kinase activity"/>
    <property type="evidence" value="ECO:0007669"/>
    <property type="project" value="TreeGrafter"/>
</dbReference>
<feature type="compositionally biased region" description="Low complexity" evidence="2">
    <location>
        <begin position="447"/>
        <end position="464"/>
    </location>
</feature>
<dbReference type="GO" id="GO:0007015">
    <property type="term" value="P:actin filament organization"/>
    <property type="evidence" value="ECO:0007669"/>
    <property type="project" value="TreeGrafter"/>
</dbReference>
<proteinExistence type="predicted"/>
<sequence length="814" mass="92346">MSKSDTISRPNSVAHTAATSAMIPNSHLLSPNTQVVVGTHRCEILEHLAEGGFANIYKVKFLELTNEMDAGIDSKLLKAGDIACLKRVIVPDENGLNELRNEVETMKQLRGSPNIVQYYDSNASRHPDGSPGFEILLLMELCPKKSLLDYMNNKLATKLTEAEILKIMYDVSNAIAQMHYLPTPLIHRDIKIENVLVDKDDNFKLCDFGSTSMCFPIVSTHQDIAVLTNNIYVHTTPQYRSPEMIDLYRCLPINEKSDIWALGIFLYKLLFYTTPFELTGQFAILHSKYEIPQNGYSSKLINLIIIMLAENPSLRPNIYQVMHHVCSILKCDVPFTDKYELGPYDFAKYSQYHLKLQQIQYQMFELYKNEKVTSGDVDKLNDLFIQNFEIAPKQPIDKGIGSVDQQEAPEDLETDIAKMDECYPTVEKLESANAKERDDHHLQVLSTSLKQSSSRSISDLSNKSQVSLDSNERHSSHGIRAPSPLPSSQQPQNTANMSAARQHKQHNPFQSQFQPEVDASEYFDANNEQYFKGTPPAHPKNEKNVSYFQQSPMKENNLNNLSIQQSDQARTFDTTMPISDVPNNGNVVNDEYLIDISPPRNNVPYSTPAAITANMQDQIISSQPLSQSQSQSKPQPLPPPQPQPQPQPQAQAQPNTRASLRPERQQQIPAQPRLDLTFDQLDLSKNSLTRQSDTELEESIISDESISLDLKQPKLKEPVTQPRQTTSPGSESKEFLKPAKVPKRRSLDLKYQEINLSNDDQRKHRKNKTSFSRTSVRRSVEMERMKHDSNSTSNSNARDETKETKRRSFFGVFK</sequence>
<dbReference type="SMART" id="SM00220">
    <property type="entry name" value="S_TKc"/>
    <property type="match status" value="1"/>
</dbReference>
<dbReference type="PANTHER" id="PTHR22967">
    <property type="entry name" value="SERINE/THREONINE PROTEIN KINASE"/>
    <property type="match status" value="1"/>
</dbReference>
<dbReference type="AlphaFoldDB" id="Q6CJH5"/>
<feature type="compositionally biased region" description="Polar residues" evidence="2">
    <location>
        <begin position="721"/>
        <end position="730"/>
    </location>
</feature>
<dbReference type="KEGG" id="kla:KLLA0_F18612g"/>
<feature type="compositionally biased region" description="Low complexity" evidence="2">
    <location>
        <begin position="621"/>
        <end position="634"/>
    </location>
</feature>
<dbReference type="FunCoup" id="Q6CJH5">
    <property type="interactions" value="350"/>
</dbReference>
<feature type="compositionally biased region" description="Basic and acidic residues" evidence="2">
    <location>
        <begin position="778"/>
        <end position="789"/>
    </location>
</feature>
<dbReference type="Gene3D" id="1.10.510.10">
    <property type="entry name" value="Transferase(Phosphotransferase) domain 1"/>
    <property type="match status" value="1"/>
</dbReference>
<evidence type="ECO:0000256" key="1">
    <source>
        <dbReference type="ARBA" id="ARBA00022741"/>
    </source>
</evidence>
<evidence type="ECO:0000259" key="3">
    <source>
        <dbReference type="PROSITE" id="PS50011"/>
    </source>
</evidence>
<reference evidence="4 5" key="1">
    <citation type="journal article" date="2004" name="Nature">
        <title>Genome evolution in yeasts.</title>
        <authorList>
            <consortium name="Genolevures"/>
            <person name="Dujon B."/>
            <person name="Sherman D."/>
            <person name="Fischer G."/>
            <person name="Durrens P."/>
            <person name="Casaregola S."/>
            <person name="Lafontaine I."/>
            <person name="de Montigny J."/>
            <person name="Marck C."/>
            <person name="Neuveglise C."/>
            <person name="Talla E."/>
            <person name="Goffard N."/>
            <person name="Frangeul L."/>
            <person name="Aigle M."/>
            <person name="Anthouard V."/>
            <person name="Babour A."/>
            <person name="Barbe V."/>
            <person name="Barnay S."/>
            <person name="Blanchin S."/>
            <person name="Beckerich J.M."/>
            <person name="Beyne E."/>
            <person name="Bleykasten C."/>
            <person name="Boisrame A."/>
            <person name="Boyer J."/>
            <person name="Cattolico L."/>
            <person name="Confanioleri F."/>
            <person name="de Daruvar A."/>
            <person name="Despons L."/>
            <person name="Fabre E."/>
            <person name="Fairhead C."/>
            <person name="Ferry-Dumazet H."/>
            <person name="Groppi A."/>
            <person name="Hantraye F."/>
            <person name="Hennequin C."/>
            <person name="Jauniaux N."/>
            <person name="Joyet P."/>
            <person name="Kachouri R."/>
            <person name="Kerrest A."/>
            <person name="Koszul R."/>
            <person name="Lemaire M."/>
            <person name="Lesur I."/>
            <person name="Ma L."/>
            <person name="Muller H."/>
            <person name="Nicaud J.M."/>
            <person name="Nikolski M."/>
            <person name="Oztas S."/>
            <person name="Ozier-Kalogeropoulos O."/>
            <person name="Pellenz S."/>
            <person name="Potier S."/>
            <person name="Richard G.F."/>
            <person name="Straub M.L."/>
            <person name="Suleau A."/>
            <person name="Swennene D."/>
            <person name="Tekaia F."/>
            <person name="Wesolowski-Louvel M."/>
            <person name="Westhof E."/>
            <person name="Wirth B."/>
            <person name="Zeniou-Meyer M."/>
            <person name="Zivanovic I."/>
            <person name="Bolotin-Fukuhara M."/>
            <person name="Thierry A."/>
            <person name="Bouchier C."/>
            <person name="Caudron B."/>
            <person name="Scarpelli C."/>
            <person name="Gaillardin C."/>
            <person name="Weissenbach J."/>
            <person name="Wincker P."/>
            <person name="Souciet J.L."/>
        </authorList>
    </citation>
    <scope>NUCLEOTIDE SEQUENCE [LARGE SCALE GENOMIC DNA]</scope>
    <source>
        <strain evidence="5">ATCC 8585 / CBS 2359 / DSM 70799 / NBRC 1267 / NRRL Y-1140 / WM37</strain>
    </source>
</reference>
<keyword evidence="1" id="KW-0547">Nucleotide-binding</keyword>
<dbReference type="STRING" id="284590.Q6CJH5"/>
<dbReference type="InterPro" id="IPR000719">
    <property type="entry name" value="Prot_kinase_dom"/>
</dbReference>
<dbReference type="Proteomes" id="UP000000598">
    <property type="component" value="Chromosome F"/>
</dbReference>
<dbReference type="HOGENOM" id="CLU_005611_0_0_1"/>
<dbReference type="InterPro" id="IPR008271">
    <property type="entry name" value="Ser/Thr_kinase_AS"/>
</dbReference>
<evidence type="ECO:0000313" key="5">
    <source>
        <dbReference type="Proteomes" id="UP000000598"/>
    </source>
</evidence>
<dbReference type="PROSITE" id="PS00108">
    <property type="entry name" value="PROTEIN_KINASE_ST"/>
    <property type="match status" value="1"/>
</dbReference>
<evidence type="ECO:0000313" key="4">
    <source>
        <dbReference type="EMBL" id="CAG98622.1"/>
    </source>
</evidence>
<dbReference type="GO" id="GO:0005524">
    <property type="term" value="F:ATP binding"/>
    <property type="evidence" value="ECO:0007669"/>
    <property type="project" value="InterPro"/>
</dbReference>
<feature type="region of interest" description="Disordered" evidence="2">
    <location>
        <begin position="621"/>
        <end position="678"/>
    </location>
</feature>
<dbReference type="InterPro" id="IPR011009">
    <property type="entry name" value="Kinase-like_dom_sf"/>
</dbReference>
<dbReference type="EMBL" id="CR382126">
    <property type="protein sequence ID" value="CAG98622.1"/>
    <property type="molecule type" value="Genomic_DNA"/>
</dbReference>
<protein>
    <submittedName>
        <fullName evidence="4">KLLA0F18612p</fullName>
    </submittedName>
</protein>
<dbReference type="InParanoid" id="Q6CJH5"/>
<gene>
    <name evidence="4" type="ORF">KLLA0_F18612g</name>
</gene>
<feature type="region of interest" description="Disordered" evidence="2">
    <location>
        <begin position="447"/>
        <end position="513"/>
    </location>
</feature>
<feature type="compositionally biased region" description="Pro residues" evidence="2">
    <location>
        <begin position="635"/>
        <end position="647"/>
    </location>
</feature>
<organism evidence="4 5">
    <name type="scientific">Kluyveromyces lactis (strain ATCC 8585 / CBS 2359 / DSM 70799 / NBRC 1267 / NRRL Y-1140 / WM37)</name>
    <name type="common">Yeast</name>
    <name type="synonym">Candida sphaerica</name>
    <dbReference type="NCBI Taxonomy" id="284590"/>
    <lineage>
        <taxon>Eukaryota</taxon>
        <taxon>Fungi</taxon>
        <taxon>Dikarya</taxon>
        <taxon>Ascomycota</taxon>
        <taxon>Saccharomycotina</taxon>
        <taxon>Saccharomycetes</taxon>
        <taxon>Saccharomycetales</taxon>
        <taxon>Saccharomycetaceae</taxon>
        <taxon>Kluyveromyces</taxon>
    </lineage>
</organism>
<keyword evidence="5" id="KW-1185">Reference proteome</keyword>